<dbReference type="PROSITE" id="PS50931">
    <property type="entry name" value="HTH_LYSR"/>
    <property type="match status" value="1"/>
</dbReference>
<dbReference type="Gene3D" id="3.40.190.290">
    <property type="match status" value="1"/>
</dbReference>
<dbReference type="FunFam" id="1.10.10.10:FF:000001">
    <property type="entry name" value="LysR family transcriptional regulator"/>
    <property type="match status" value="1"/>
</dbReference>
<sequence length="327" mass="34079">MDARHLGYFLAIVDHGGFGRAAAHLHIAQPSLSQAIAGLERELGVDLFHRVGRGAVLTDTGARIVEPARQVLRDLETVRATARSARGLRRGRVALVTMPSPGIEPLTTLMARFARAHPLMTVSAESAFTPEEVVQAVRTGAAEIGLLGAAEHPRLADLRVLPVADQPLVLLSPPEGDDDPPPGPVDRAGLDGLRLVVSQPGSLMRRLVDDILAGGADAHIAAEVGHRTSILPLVLAGVGHAVVPESWRPTAERLGARVRRIEPVSLLRVMVVCRAARLTPAAQAFLETVEGYVADTADAADAAEAAGHGSADTADTDAADGSGAANS</sequence>
<dbReference type="SUPFAM" id="SSF53850">
    <property type="entry name" value="Periplasmic binding protein-like II"/>
    <property type="match status" value="1"/>
</dbReference>
<reference evidence="7" key="1">
    <citation type="submission" date="2021-10" db="EMBL/GenBank/DDBJ databases">
        <title>Streptomonospora sp. nov., isolated from mangrove soil.</title>
        <authorList>
            <person name="Chen X."/>
            <person name="Ge X."/>
            <person name="Liu W."/>
        </authorList>
    </citation>
    <scope>NUCLEOTIDE SEQUENCE</scope>
    <source>
        <strain evidence="7">S1-112</strain>
    </source>
</reference>
<dbReference type="InterPro" id="IPR050950">
    <property type="entry name" value="HTH-type_LysR_regulators"/>
</dbReference>
<dbReference type="PRINTS" id="PR00039">
    <property type="entry name" value="HTHLYSR"/>
</dbReference>
<dbReference type="Pfam" id="PF03466">
    <property type="entry name" value="LysR_substrate"/>
    <property type="match status" value="1"/>
</dbReference>
<keyword evidence="3" id="KW-0238">DNA-binding</keyword>
<keyword evidence="2" id="KW-0805">Transcription regulation</keyword>
<evidence type="ECO:0000313" key="7">
    <source>
        <dbReference type="EMBL" id="MDA0563898.1"/>
    </source>
</evidence>
<evidence type="ECO:0000256" key="1">
    <source>
        <dbReference type="ARBA" id="ARBA00009437"/>
    </source>
</evidence>
<feature type="region of interest" description="Disordered" evidence="5">
    <location>
        <begin position="304"/>
        <end position="327"/>
    </location>
</feature>
<dbReference type="InterPro" id="IPR036388">
    <property type="entry name" value="WH-like_DNA-bd_sf"/>
</dbReference>
<comment type="similarity">
    <text evidence="1">Belongs to the LysR transcriptional regulatory family.</text>
</comment>
<dbReference type="EMBL" id="JAJAQC010000007">
    <property type="protein sequence ID" value="MDA0563898.1"/>
    <property type="molecule type" value="Genomic_DNA"/>
</dbReference>
<dbReference type="InterPro" id="IPR005119">
    <property type="entry name" value="LysR_subst-bd"/>
</dbReference>
<dbReference type="Gene3D" id="1.10.10.10">
    <property type="entry name" value="Winged helix-like DNA-binding domain superfamily/Winged helix DNA-binding domain"/>
    <property type="match status" value="1"/>
</dbReference>
<keyword evidence="8" id="KW-1185">Reference proteome</keyword>
<dbReference type="GO" id="GO:0003677">
    <property type="term" value="F:DNA binding"/>
    <property type="evidence" value="ECO:0007669"/>
    <property type="project" value="UniProtKB-KW"/>
</dbReference>
<protein>
    <submittedName>
        <fullName evidence="7">LysR family transcriptional regulator</fullName>
    </submittedName>
</protein>
<evidence type="ECO:0000313" key="8">
    <source>
        <dbReference type="Proteomes" id="UP001140076"/>
    </source>
</evidence>
<accession>A0A9X3NKQ6</accession>
<proteinExistence type="inferred from homology"/>
<organism evidence="7 8">
    <name type="scientific">Streptomonospora mangrovi</name>
    <dbReference type="NCBI Taxonomy" id="2883123"/>
    <lineage>
        <taxon>Bacteria</taxon>
        <taxon>Bacillati</taxon>
        <taxon>Actinomycetota</taxon>
        <taxon>Actinomycetes</taxon>
        <taxon>Streptosporangiales</taxon>
        <taxon>Nocardiopsidaceae</taxon>
        <taxon>Streptomonospora</taxon>
    </lineage>
</organism>
<feature type="domain" description="HTH lysR-type" evidence="6">
    <location>
        <begin position="1"/>
        <end position="58"/>
    </location>
</feature>
<name>A0A9X3NKQ6_9ACTN</name>
<dbReference type="GO" id="GO:0003700">
    <property type="term" value="F:DNA-binding transcription factor activity"/>
    <property type="evidence" value="ECO:0007669"/>
    <property type="project" value="InterPro"/>
</dbReference>
<feature type="compositionally biased region" description="Low complexity" evidence="5">
    <location>
        <begin position="304"/>
        <end position="313"/>
    </location>
</feature>
<evidence type="ECO:0000256" key="4">
    <source>
        <dbReference type="ARBA" id="ARBA00023163"/>
    </source>
</evidence>
<evidence type="ECO:0000259" key="6">
    <source>
        <dbReference type="PROSITE" id="PS50931"/>
    </source>
</evidence>
<dbReference type="RefSeq" id="WP_270071182.1">
    <property type="nucleotide sequence ID" value="NZ_JAJAQC010000007.1"/>
</dbReference>
<dbReference type="Proteomes" id="UP001140076">
    <property type="component" value="Unassembled WGS sequence"/>
</dbReference>
<keyword evidence="4" id="KW-0804">Transcription</keyword>
<gene>
    <name evidence="7" type="ORF">LG943_06090</name>
</gene>
<comment type="caution">
    <text evidence="7">The sequence shown here is derived from an EMBL/GenBank/DDBJ whole genome shotgun (WGS) entry which is preliminary data.</text>
</comment>
<evidence type="ECO:0000256" key="5">
    <source>
        <dbReference type="SAM" id="MobiDB-lite"/>
    </source>
</evidence>
<evidence type="ECO:0000256" key="2">
    <source>
        <dbReference type="ARBA" id="ARBA00023015"/>
    </source>
</evidence>
<dbReference type="InterPro" id="IPR000847">
    <property type="entry name" value="LysR_HTH_N"/>
</dbReference>
<evidence type="ECO:0000256" key="3">
    <source>
        <dbReference type="ARBA" id="ARBA00023125"/>
    </source>
</evidence>
<dbReference type="SUPFAM" id="SSF46785">
    <property type="entry name" value="Winged helix' DNA-binding domain"/>
    <property type="match status" value="1"/>
</dbReference>
<dbReference type="Pfam" id="PF00126">
    <property type="entry name" value="HTH_1"/>
    <property type="match status" value="1"/>
</dbReference>
<dbReference type="PANTHER" id="PTHR30419">
    <property type="entry name" value="HTH-TYPE TRANSCRIPTIONAL REGULATOR YBHD"/>
    <property type="match status" value="1"/>
</dbReference>
<dbReference type="AlphaFoldDB" id="A0A9X3NKQ6"/>
<dbReference type="InterPro" id="IPR036390">
    <property type="entry name" value="WH_DNA-bd_sf"/>
</dbReference>
<dbReference type="GO" id="GO:0005829">
    <property type="term" value="C:cytosol"/>
    <property type="evidence" value="ECO:0007669"/>
    <property type="project" value="TreeGrafter"/>
</dbReference>